<keyword evidence="8" id="KW-1185">Reference proteome</keyword>
<dbReference type="CDD" id="cd24052">
    <property type="entry name" value="ASKHA_NBD_HpPPX-GppA-like"/>
    <property type="match status" value="1"/>
</dbReference>
<gene>
    <name evidence="7" type="ORF">AA309_20495</name>
</gene>
<accession>A0A0H1R9E0</accession>
<dbReference type="EMBL" id="LCYG01000055">
    <property type="protein sequence ID" value="KLK91476.1"/>
    <property type="molecule type" value="Genomic_DNA"/>
</dbReference>
<sequence>MQIVASEAQGRLKIGRPVAIIDIGSNSVRLVAYEGMARAVTPIYNEKVLCGLGRHVATTGQLDEEAVDRALRALARFRVLCDTMQVSDVFVLATAAARDASNGPAFLEAAEKACGRSISLLSGGEEARFSALGIVAGFHEPDGIVGDMGGGSLELVDVTGTTVGKGITMPLGGLALQDMSGGSLKKAQKIVRAALERAPEYLENLHGRTFYAVGGTWRALARLHQAARDYPLHVMHGYLLNPEDGLDFLHLVEEADAKTLKDIESVSEARRPLLAYGAIVLEEIIRLGEPKEVAISAFGVREGVLYDKLDPETQKRDPLLAAASDLNLLRSRSPRHGQELCAWTEAFMKSLGITETETESRLRRAACLLADIGWRAHPDYRGEQSLNLIAYGAFAGLDHPGRAYLALSIFFRHEGLSPDKVGSRIKSLAGPRYLERARLLAALMRIAYPVSVSMEGILPQAPLRVQGGHVVLQLPSHLEDLANERLVGRVRALGKLLNMEPVIEIVG</sequence>
<dbReference type="InterPro" id="IPR003695">
    <property type="entry name" value="Ppx_GppA_N"/>
</dbReference>
<dbReference type="RefSeq" id="WP_047190865.1">
    <property type="nucleotide sequence ID" value="NZ_LCYG01000055.1"/>
</dbReference>
<dbReference type="GO" id="GO:0006793">
    <property type="term" value="P:phosphorus metabolic process"/>
    <property type="evidence" value="ECO:0007669"/>
    <property type="project" value="InterPro"/>
</dbReference>
<dbReference type="PATRIC" id="fig|1225564.3.peg.5419"/>
<comment type="similarity">
    <text evidence="1">Belongs to the GppA/Ppx family.</text>
</comment>
<dbReference type="PANTHER" id="PTHR30005:SF0">
    <property type="entry name" value="RETROGRADE REGULATION PROTEIN 2"/>
    <property type="match status" value="1"/>
</dbReference>
<comment type="caution">
    <text evidence="7">The sequence shown here is derived from an EMBL/GenBank/DDBJ whole genome shotgun (WGS) entry which is preliminary data.</text>
</comment>
<dbReference type="InterPro" id="IPR022371">
    <property type="entry name" value="Exopolyphosphatase"/>
</dbReference>
<keyword evidence="3" id="KW-0378">Hydrolase</keyword>
<dbReference type="OrthoDB" id="3698573at2"/>
<comment type="catalytic activity">
    <reaction evidence="4">
        <text>[phosphate](n) + H2O = [phosphate](n-1) + phosphate + H(+)</text>
        <dbReference type="Rhea" id="RHEA:21528"/>
        <dbReference type="Rhea" id="RHEA-COMP:9859"/>
        <dbReference type="Rhea" id="RHEA-COMP:14279"/>
        <dbReference type="ChEBI" id="CHEBI:15377"/>
        <dbReference type="ChEBI" id="CHEBI:15378"/>
        <dbReference type="ChEBI" id="CHEBI:16838"/>
        <dbReference type="ChEBI" id="CHEBI:43474"/>
        <dbReference type="EC" id="3.6.1.11"/>
    </reaction>
</comment>
<dbReference type="Pfam" id="PF02541">
    <property type="entry name" value="Ppx-GppA"/>
    <property type="match status" value="1"/>
</dbReference>
<reference evidence="7 8" key="1">
    <citation type="submission" date="2015-05" db="EMBL/GenBank/DDBJ databases">
        <title>Draft genome sequence of Microvirga vignae strain BR3299, a novel nitrogen fixing bacteria isolated from Brazil semi-aired region.</title>
        <authorList>
            <person name="Zilli J.E."/>
            <person name="Passos S.R."/>
            <person name="Leite J."/>
            <person name="Baldani J.I."/>
            <person name="Xavier G.R."/>
            <person name="Rumjaneck N.G."/>
            <person name="Simoes-Araujo J.L."/>
        </authorList>
    </citation>
    <scope>NUCLEOTIDE SEQUENCE [LARGE SCALE GENOMIC DNA]</scope>
    <source>
        <strain evidence="7 8">BR3299</strain>
    </source>
</reference>
<dbReference type="PANTHER" id="PTHR30005">
    <property type="entry name" value="EXOPOLYPHOSPHATASE"/>
    <property type="match status" value="1"/>
</dbReference>
<dbReference type="Pfam" id="PF21697">
    <property type="entry name" value="Ppx_C"/>
    <property type="match status" value="1"/>
</dbReference>
<evidence type="ECO:0000256" key="1">
    <source>
        <dbReference type="ARBA" id="ARBA00007125"/>
    </source>
</evidence>
<evidence type="ECO:0000313" key="8">
    <source>
        <dbReference type="Proteomes" id="UP000035489"/>
    </source>
</evidence>
<dbReference type="Gene3D" id="3.30.420.40">
    <property type="match status" value="1"/>
</dbReference>
<dbReference type="GO" id="GO:0004309">
    <property type="term" value="F:exopolyphosphatase activity"/>
    <property type="evidence" value="ECO:0007669"/>
    <property type="project" value="UniProtKB-EC"/>
</dbReference>
<dbReference type="Proteomes" id="UP000035489">
    <property type="component" value="Unassembled WGS sequence"/>
</dbReference>
<dbReference type="Gene3D" id="3.30.420.150">
    <property type="entry name" value="Exopolyphosphatase. Domain 2"/>
    <property type="match status" value="1"/>
</dbReference>
<name>A0A0H1R9E0_9HYPH</name>
<dbReference type="AlphaFoldDB" id="A0A0H1R9E0"/>
<organism evidence="7 8">
    <name type="scientific">Microvirga vignae</name>
    <dbReference type="NCBI Taxonomy" id="1225564"/>
    <lineage>
        <taxon>Bacteria</taxon>
        <taxon>Pseudomonadati</taxon>
        <taxon>Pseudomonadota</taxon>
        <taxon>Alphaproteobacteria</taxon>
        <taxon>Hyphomicrobiales</taxon>
        <taxon>Methylobacteriaceae</taxon>
        <taxon>Microvirga</taxon>
    </lineage>
</organism>
<feature type="domain" description="Ppx/GppA phosphatase N-terminal" evidence="5">
    <location>
        <begin position="39"/>
        <end position="310"/>
    </location>
</feature>
<evidence type="ECO:0000259" key="6">
    <source>
        <dbReference type="Pfam" id="PF21697"/>
    </source>
</evidence>
<dbReference type="SUPFAM" id="SSF53067">
    <property type="entry name" value="Actin-like ATPase domain"/>
    <property type="match status" value="2"/>
</dbReference>
<dbReference type="EC" id="3.6.1.11" evidence="2"/>
<dbReference type="NCBIfam" id="TIGR03706">
    <property type="entry name" value="exo_poly_only"/>
    <property type="match status" value="1"/>
</dbReference>
<dbReference type="SUPFAM" id="SSF109604">
    <property type="entry name" value="HD-domain/PDEase-like"/>
    <property type="match status" value="1"/>
</dbReference>
<evidence type="ECO:0000256" key="4">
    <source>
        <dbReference type="ARBA" id="ARBA00047607"/>
    </source>
</evidence>
<evidence type="ECO:0000256" key="3">
    <source>
        <dbReference type="ARBA" id="ARBA00022801"/>
    </source>
</evidence>
<dbReference type="InterPro" id="IPR050273">
    <property type="entry name" value="GppA/Ppx_hydrolase"/>
</dbReference>
<dbReference type="Gene3D" id="1.10.3210.10">
    <property type="entry name" value="Hypothetical protein af1432"/>
    <property type="match status" value="1"/>
</dbReference>
<dbReference type="InterPro" id="IPR048951">
    <property type="entry name" value="Ppx_C"/>
</dbReference>
<evidence type="ECO:0000313" key="7">
    <source>
        <dbReference type="EMBL" id="KLK91476.1"/>
    </source>
</evidence>
<proteinExistence type="inferred from homology"/>
<dbReference type="STRING" id="1225564.AA309_20495"/>
<feature type="domain" description="Exopolyphosphatase C-terminal" evidence="6">
    <location>
        <begin position="319"/>
        <end position="497"/>
    </location>
</feature>
<evidence type="ECO:0000256" key="2">
    <source>
        <dbReference type="ARBA" id="ARBA00012451"/>
    </source>
</evidence>
<evidence type="ECO:0000259" key="5">
    <source>
        <dbReference type="Pfam" id="PF02541"/>
    </source>
</evidence>
<dbReference type="InterPro" id="IPR043129">
    <property type="entry name" value="ATPase_NBD"/>
</dbReference>
<protein>
    <recommendedName>
        <fullName evidence="2">exopolyphosphatase</fullName>
        <ecNumber evidence="2">3.6.1.11</ecNumber>
    </recommendedName>
</protein>